<comment type="caution">
    <text evidence="1">The sequence shown here is derived from an EMBL/GenBank/DDBJ whole genome shotgun (WGS) entry which is preliminary data.</text>
</comment>
<dbReference type="Proteomes" id="UP000198287">
    <property type="component" value="Unassembled WGS sequence"/>
</dbReference>
<keyword evidence="2" id="KW-1185">Reference proteome</keyword>
<sequence length="325" mass="36843">MFHQSNKLGLVLPLIYIYLTLLDPVVAKGQYVVPLNMGMKVSIPYDIANLFGRFPIQGALSVVLALALNAILFFGVITAPFGYFFGIPSKKYVLGDVEVSETSSAAASKRMDFVDEGVEYFDYKPINNERKVYLTPSPRSSITLNEDRTLFYFLEDVVNLLGKQDNFWTNFSSTWQDVSPRENAKSSEFLDIIWKLYVDLVNKPQSPNLPNTILDGWFSFMPQSGSVRSKSCDLLSVCYAHGALKRLPNWLIKIYHVFSGKMAHMPSEFKDAILQGMKDEGQCVPNYSNSCAESPFTIVLKSVLNFLPMDNYFNNLKKRKQAMYM</sequence>
<reference evidence="1 2" key="1">
    <citation type="submission" date="2015-12" db="EMBL/GenBank/DDBJ databases">
        <title>The genome of Folsomia candida.</title>
        <authorList>
            <person name="Faddeeva A."/>
            <person name="Derks M.F."/>
            <person name="Anvar Y."/>
            <person name="Smit S."/>
            <person name="Van Straalen N."/>
            <person name="Roelofs D."/>
        </authorList>
    </citation>
    <scope>NUCLEOTIDE SEQUENCE [LARGE SCALE GENOMIC DNA]</scope>
    <source>
        <strain evidence="1 2">VU population</strain>
        <tissue evidence="1">Whole body</tissue>
    </source>
</reference>
<accession>A0A226EFD4</accession>
<dbReference type="EMBL" id="LNIX01000004">
    <property type="protein sequence ID" value="OXA56295.1"/>
    <property type="molecule type" value="Genomic_DNA"/>
</dbReference>
<organism evidence="1 2">
    <name type="scientific">Folsomia candida</name>
    <name type="common">Springtail</name>
    <dbReference type="NCBI Taxonomy" id="158441"/>
    <lineage>
        <taxon>Eukaryota</taxon>
        <taxon>Metazoa</taxon>
        <taxon>Ecdysozoa</taxon>
        <taxon>Arthropoda</taxon>
        <taxon>Hexapoda</taxon>
        <taxon>Collembola</taxon>
        <taxon>Entomobryomorpha</taxon>
        <taxon>Isotomoidea</taxon>
        <taxon>Isotomidae</taxon>
        <taxon>Proisotominae</taxon>
        <taxon>Folsomia</taxon>
    </lineage>
</organism>
<dbReference type="OrthoDB" id="10643526at2759"/>
<dbReference type="AlphaFoldDB" id="A0A226EFD4"/>
<evidence type="ECO:0000313" key="1">
    <source>
        <dbReference type="EMBL" id="OXA56295.1"/>
    </source>
</evidence>
<proteinExistence type="predicted"/>
<name>A0A226EFD4_FOLCA</name>
<gene>
    <name evidence="1" type="ORF">Fcan01_09329</name>
</gene>
<evidence type="ECO:0000313" key="2">
    <source>
        <dbReference type="Proteomes" id="UP000198287"/>
    </source>
</evidence>
<protein>
    <submittedName>
        <fullName evidence="1">Uncharacterized protein</fullName>
    </submittedName>
</protein>